<gene>
    <name evidence="1" type="ORF">ASZ90_001825</name>
</gene>
<proteinExistence type="predicted"/>
<comment type="caution">
    <text evidence="1">The sequence shown here is derived from an EMBL/GenBank/DDBJ whole genome shotgun (WGS) entry which is preliminary data.</text>
</comment>
<dbReference type="EMBL" id="LNQE01000234">
    <property type="protein sequence ID" value="KUG28313.1"/>
    <property type="molecule type" value="Genomic_DNA"/>
</dbReference>
<sequence length="86" mass="10356">MKDERGIYYHPNPRERAVRMYVRERYGDVEFRLWNRDHPQIWEGHDWIAYDDIRAAAAEYAKRGTGVDPLEMYDLEVAKRLLLDEG</sequence>
<dbReference type="AlphaFoldDB" id="A0A0W8G5G9"/>
<organism evidence="1">
    <name type="scientific">hydrocarbon metagenome</name>
    <dbReference type="NCBI Taxonomy" id="938273"/>
    <lineage>
        <taxon>unclassified sequences</taxon>
        <taxon>metagenomes</taxon>
        <taxon>ecological metagenomes</taxon>
    </lineage>
</organism>
<name>A0A0W8G5G9_9ZZZZ</name>
<accession>A0A0W8G5G9</accession>
<reference evidence="1" key="1">
    <citation type="journal article" date="2015" name="Proc. Natl. Acad. Sci. U.S.A.">
        <title>Networks of energetic and metabolic interactions define dynamics in microbial communities.</title>
        <authorList>
            <person name="Embree M."/>
            <person name="Liu J.K."/>
            <person name="Al-Bassam M.M."/>
            <person name="Zengler K."/>
        </authorList>
    </citation>
    <scope>NUCLEOTIDE SEQUENCE</scope>
</reference>
<protein>
    <submittedName>
        <fullName evidence="1">Uncharacterized protein</fullName>
    </submittedName>
</protein>
<evidence type="ECO:0000313" key="1">
    <source>
        <dbReference type="EMBL" id="KUG28313.1"/>
    </source>
</evidence>